<evidence type="ECO:0000313" key="1">
    <source>
        <dbReference type="EMBL" id="KAF5342435.1"/>
    </source>
</evidence>
<organism evidence="1 2">
    <name type="scientific">Ephemerocybe angulata</name>
    <dbReference type="NCBI Taxonomy" id="980116"/>
    <lineage>
        <taxon>Eukaryota</taxon>
        <taxon>Fungi</taxon>
        <taxon>Dikarya</taxon>
        <taxon>Basidiomycota</taxon>
        <taxon>Agaricomycotina</taxon>
        <taxon>Agaricomycetes</taxon>
        <taxon>Agaricomycetidae</taxon>
        <taxon>Agaricales</taxon>
        <taxon>Agaricineae</taxon>
        <taxon>Psathyrellaceae</taxon>
        <taxon>Ephemerocybe</taxon>
    </lineage>
</organism>
<sequence length="148" mass="16141">MSDLVGDLILVGTGLVTAKGVELGGARAEGTDELSDQRLNLGLGGRVRVGETVYWIGQYLTQNECVSATVPIWGKMLPVLDCKLLTMANTLLTSWRFSATGAGEATAQMALRAKKETTMDLKYMNFVRTFKLKFSDLSSSNEDKAQER</sequence>
<gene>
    <name evidence="1" type="ORF">D9611_001489</name>
</gene>
<dbReference type="AlphaFoldDB" id="A0A8H5CIK3"/>
<keyword evidence="2" id="KW-1185">Reference proteome</keyword>
<dbReference type="EMBL" id="JAACJK010000001">
    <property type="protein sequence ID" value="KAF5342435.1"/>
    <property type="molecule type" value="Genomic_DNA"/>
</dbReference>
<protein>
    <submittedName>
        <fullName evidence="1">Uncharacterized protein</fullName>
    </submittedName>
</protein>
<reference evidence="1 2" key="1">
    <citation type="journal article" date="2020" name="ISME J.">
        <title>Uncovering the hidden diversity of litter-decomposition mechanisms in mushroom-forming fungi.</title>
        <authorList>
            <person name="Floudas D."/>
            <person name="Bentzer J."/>
            <person name="Ahren D."/>
            <person name="Johansson T."/>
            <person name="Persson P."/>
            <person name="Tunlid A."/>
        </authorList>
    </citation>
    <scope>NUCLEOTIDE SEQUENCE [LARGE SCALE GENOMIC DNA]</scope>
    <source>
        <strain evidence="1 2">CBS 175.51</strain>
    </source>
</reference>
<comment type="caution">
    <text evidence="1">The sequence shown here is derived from an EMBL/GenBank/DDBJ whole genome shotgun (WGS) entry which is preliminary data.</text>
</comment>
<name>A0A8H5CIK3_9AGAR</name>
<accession>A0A8H5CIK3</accession>
<proteinExistence type="predicted"/>
<dbReference type="Proteomes" id="UP000541558">
    <property type="component" value="Unassembled WGS sequence"/>
</dbReference>
<evidence type="ECO:0000313" key="2">
    <source>
        <dbReference type="Proteomes" id="UP000541558"/>
    </source>
</evidence>